<dbReference type="InterPro" id="IPR011600">
    <property type="entry name" value="Pept_C14_caspase"/>
</dbReference>
<dbReference type="PROSITE" id="PS00678">
    <property type="entry name" value="WD_REPEATS_1"/>
    <property type="match status" value="1"/>
</dbReference>
<dbReference type="Proteomes" id="UP001319200">
    <property type="component" value="Unassembled WGS sequence"/>
</dbReference>
<dbReference type="InterPro" id="IPR029030">
    <property type="entry name" value="Caspase-like_dom_sf"/>
</dbReference>
<dbReference type="PROSITE" id="PS50006">
    <property type="entry name" value="FHA_DOMAIN"/>
    <property type="match status" value="1"/>
</dbReference>
<dbReference type="InterPro" id="IPR002048">
    <property type="entry name" value="EF_hand_dom"/>
</dbReference>
<feature type="repeat" description="WD" evidence="3">
    <location>
        <begin position="519"/>
        <end position="560"/>
    </location>
</feature>
<dbReference type="PANTHER" id="PTHR22847:SF637">
    <property type="entry name" value="WD REPEAT DOMAIN 5B"/>
    <property type="match status" value="1"/>
</dbReference>
<dbReference type="Gene3D" id="3.40.50.1460">
    <property type="match status" value="1"/>
</dbReference>
<dbReference type="PROSITE" id="PS50294">
    <property type="entry name" value="WD_REPEATS_REGION"/>
    <property type="match status" value="3"/>
</dbReference>
<dbReference type="GO" id="GO:0004197">
    <property type="term" value="F:cysteine-type endopeptidase activity"/>
    <property type="evidence" value="ECO:0007669"/>
    <property type="project" value="InterPro"/>
</dbReference>
<evidence type="ECO:0000313" key="8">
    <source>
        <dbReference type="Proteomes" id="UP001319200"/>
    </source>
</evidence>
<dbReference type="InterPro" id="IPR019775">
    <property type="entry name" value="WD40_repeat_CS"/>
</dbReference>
<dbReference type="Pfam" id="PF00656">
    <property type="entry name" value="Peptidase_C14"/>
    <property type="match status" value="1"/>
</dbReference>
<keyword evidence="1 3" id="KW-0853">WD repeat</keyword>
<dbReference type="Pfam" id="PF00400">
    <property type="entry name" value="WD40"/>
    <property type="match status" value="5"/>
</dbReference>
<feature type="domain" description="EF-hand" evidence="6">
    <location>
        <begin position="984"/>
        <end position="1009"/>
    </location>
</feature>
<protein>
    <submittedName>
        <fullName evidence="7">Caspase family protein</fullName>
    </submittedName>
</protein>
<evidence type="ECO:0000259" key="6">
    <source>
        <dbReference type="PROSITE" id="PS50222"/>
    </source>
</evidence>
<evidence type="ECO:0000256" key="3">
    <source>
        <dbReference type="PROSITE-ProRule" id="PRU00221"/>
    </source>
</evidence>
<evidence type="ECO:0000256" key="4">
    <source>
        <dbReference type="SAM" id="SignalP"/>
    </source>
</evidence>
<dbReference type="SUPFAM" id="SSF50960">
    <property type="entry name" value="TolB, C-terminal domain"/>
    <property type="match status" value="1"/>
</dbReference>
<dbReference type="InterPro" id="IPR018247">
    <property type="entry name" value="EF_Hand_1_Ca_BS"/>
</dbReference>
<comment type="caution">
    <text evidence="7">The sequence shown here is derived from an EMBL/GenBank/DDBJ whole genome shotgun (WGS) entry which is preliminary data.</text>
</comment>
<dbReference type="EMBL" id="JAHESF010000036">
    <property type="protein sequence ID" value="MBT1700182.1"/>
    <property type="molecule type" value="Genomic_DNA"/>
</dbReference>
<evidence type="ECO:0000256" key="2">
    <source>
        <dbReference type="ARBA" id="ARBA00022737"/>
    </source>
</evidence>
<dbReference type="RefSeq" id="WP_254168582.1">
    <property type="nucleotide sequence ID" value="NZ_JAHESF010000036.1"/>
</dbReference>
<dbReference type="PANTHER" id="PTHR22847">
    <property type="entry name" value="WD40 REPEAT PROTEIN"/>
    <property type="match status" value="1"/>
</dbReference>
<proteinExistence type="predicted"/>
<keyword evidence="2" id="KW-0677">Repeat</keyword>
<evidence type="ECO:0000259" key="5">
    <source>
        <dbReference type="PROSITE" id="PS50006"/>
    </source>
</evidence>
<dbReference type="InterPro" id="IPR001680">
    <property type="entry name" value="WD40_rpt"/>
</dbReference>
<dbReference type="InterPro" id="IPR036322">
    <property type="entry name" value="WD40_repeat_dom_sf"/>
</dbReference>
<dbReference type="PROSITE" id="PS50222">
    <property type="entry name" value="EF_HAND_2"/>
    <property type="match status" value="1"/>
</dbReference>
<feature type="repeat" description="WD" evidence="3">
    <location>
        <begin position="69"/>
        <end position="110"/>
    </location>
</feature>
<dbReference type="InterPro" id="IPR000253">
    <property type="entry name" value="FHA_dom"/>
</dbReference>
<dbReference type="GO" id="GO:0005509">
    <property type="term" value="F:calcium ion binding"/>
    <property type="evidence" value="ECO:0007669"/>
    <property type="project" value="InterPro"/>
</dbReference>
<sequence>MRTPLFFVLMLLCLRSYAQQIEVAAQKGHSGDIIACSFNHDGRLLASAGADNLIKLWHIPTGKEMASFISASTTPVKALQFSSEDDFLLVKYADGSVHSWDIVSSGLRSSTEPSRVVTKDPLNYYTRDSLFQVFVDRFYLRKKDRRTGRITFSKVPVDISKNFRAVAVSEEHRTIVAANEDGKAYVYDLDKGRSVTVLDGHYAAVNSVCFAPDGKMFATAGADRSIIIWNTQGFQQVRRLFGRSFRFEALAFNHAGTQLAVGDELGRGRLIDLESSRVRVSVAPWHEQKVSALAFAANDSVIFSGGYDNRLVSFDVRSGKIIHKEVYKHYVSTGDLVLKKLKAYREPYAWINTVAVSPGGTWTACGGGWRESEVREQPQALQVRNLINGESYKLLAHQGAVNDICFLNDLQFLSAGADGLLQWHYDAALHQFYFRKKPTVLAGIEKILPGKGDTVLLQRGNALVLYDLRKEQMLDSIHAPAAIASVSFERNTGRLIYAVFNKLVFTDISGWHNARPVNKEAHTDKITGIAFNAAKRMIATSSWDATVKLWNADSGELLATIISIGSDDHLIITPDNYYYGTRNSLRGIGFKYGKQFISPEQYDLRFNRPDIVLARLGFVPKEVVRSFHRAYQKRLQKMNFTEQMLGEEIHLPETRANTDKLPLHTAEAQVAFDVVASDSKYDLDRINVFVNNIPLYGIQGIDLRGKGMKQITQSVSVALSAGKNKIQVSCLNEKGVESLLQTFEIDHRPAKVTRPRLHVAVVSVSNYANATMNLKYARKDGQDLVNMFRRSGWFDKITVDTLFDARATRDNILKLREKFMQTGVDDQVIFFVSGHGLLDDNLDFYFATHNVDFKNPASGGLRYEELEGLLDGIPARKKLLLMDACHSGEVDKSRITVSQSSTVLSKNQKGTITEYTYPADIQQEHYEIGITTSFELMQELFSNLSKGSGAVVISAAAGNSFALESDEWRNGVFTYALINGVKSRSADQNRNGEITVSELKDFISEEVQKLTNGAQKPTSRRENLEFDFRVW</sequence>
<feature type="repeat" description="WD" evidence="3">
    <location>
        <begin position="26"/>
        <end position="67"/>
    </location>
</feature>
<feature type="chain" id="PRO_5042909364" evidence="4">
    <location>
        <begin position="19"/>
        <end position="1031"/>
    </location>
</feature>
<dbReference type="Gene3D" id="2.130.10.10">
    <property type="entry name" value="YVTN repeat-like/Quinoprotein amine dehydrogenase"/>
    <property type="match status" value="4"/>
</dbReference>
<evidence type="ECO:0000313" key="7">
    <source>
        <dbReference type="EMBL" id="MBT1700182.1"/>
    </source>
</evidence>
<name>A0AAP2DSF3_9BACT</name>
<evidence type="ECO:0000256" key="1">
    <source>
        <dbReference type="ARBA" id="ARBA00022574"/>
    </source>
</evidence>
<feature type="domain" description="FHA" evidence="5">
    <location>
        <begin position="145"/>
        <end position="203"/>
    </location>
</feature>
<reference evidence="7 8" key="1">
    <citation type="submission" date="2021-05" db="EMBL/GenBank/DDBJ databases">
        <title>A Polyphasic approach of four new species of the genus Ohtaekwangia: Ohtaekwangia histidinii sp. nov., Ohtaekwangia cretensis sp. nov., Ohtaekwangia indiensis sp. nov., Ohtaekwangia reichenbachii sp. nov. from diverse environment.</title>
        <authorList>
            <person name="Octaviana S."/>
        </authorList>
    </citation>
    <scope>NUCLEOTIDE SEQUENCE [LARGE SCALE GENOMIC DNA]</scope>
    <source>
        <strain evidence="7 8">PWU4</strain>
    </source>
</reference>
<dbReference type="PROSITE" id="PS00018">
    <property type="entry name" value="EF_HAND_1"/>
    <property type="match status" value="1"/>
</dbReference>
<accession>A0AAP2DSF3</accession>
<gene>
    <name evidence="7" type="ORF">KK083_25055</name>
</gene>
<dbReference type="SUPFAM" id="SSF52129">
    <property type="entry name" value="Caspase-like"/>
    <property type="match status" value="1"/>
</dbReference>
<feature type="signal peptide" evidence="4">
    <location>
        <begin position="1"/>
        <end position="18"/>
    </location>
</feature>
<feature type="repeat" description="WD" evidence="3">
    <location>
        <begin position="283"/>
        <end position="324"/>
    </location>
</feature>
<dbReference type="InterPro" id="IPR015943">
    <property type="entry name" value="WD40/YVTN_repeat-like_dom_sf"/>
</dbReference>
<organism evidence="7 8">
    <name type="scientific">Chryseosolibacter histidini</name>
    <dbReference type="NCBI Taxonomy" id="2782349"/>
    <lineage>
        <taxon>Bacteria</taxon>
        <taxon>Pseudomonadati</taxon>
        <taxon>Bacteroidota</taxon>
        <taxon>Cytophagia</taxon>
        <taxon>Cytophagales</taxon>
        <taxon>Chryseotaleaceae</taxon>
        <taxon>Chryseosolibacter</taxon>
    </lineage>
</organism>
<dbReference type="GO" id="GO:0006508">
    <property type="term" value="P:proteolysis"/>
    <property type="evidence" value="ECO:0007669"/>
    <property type="project" value="InterPro"/>
</dbReference>
<feature type="repeat" description="WD" evidence="3">
    <location>
        <begin position="198"/>
        <end position="239"/>
    </location>
</feature>
<keyword evidence="8" id="KW-1185">Reference proteome</keyword>
<dbReference type="PROSITE" id="PS50082">
    <property type="entry name" value="WD_REPEATS_2"/>
    <property type="match status" value="5"/>
</dbReference>
<dbReference type="AlphaFoldDB" id="A0AAP2DSF3"/>
<dbReference type="SUPFAM" id="SSF50978">
    <property type="entry name" value="WD40 repeat-like"/>
    <property type="match status" value="1"/>
</dbReference>
<dbReference type="SMART" id="SM00320">
    <property type="entry name" value="WD40"/>
    <property type="match status" value="8"/>
</dbReference>
<keyword evidence="4" id="KW-0732">Signal</keyword>